<name>A0A0F8Z8Y1_9ZZZZ</name>
<evidence type="ECO:0000313" key="2">
    <source>
        <dbReference type="EMBL" id="KKK62854.1"/>
    </source>
</evidence>
<dbReference type="EMBL" id="LAZR01061797">
    <property type="protein sequence ID" value="KKK62854.1"/>
    <property type="molecule type" value="Genomic_DNA"/>
</dbReference>
<feature type="domain" description="Methyltransferase type 11" evidence="1">
    <location>
        <begin position="115"/>
        <end position="194"/>
    </location>
</feature>
<sequence>MIRVELLRQMRTCGVQINGKELSCNLDVDLVTDENYEWFETVDEDEFLDGTNNAVQWTEDLRFLDKVAKTDWSIYCDSMVIAEHYEITTGQKFNLPADSNPMRHGKTEPEKKIILDLGCGTSTPAALFEEGQVIRVDIREEVNPDYRCDLRQLLFGNDYADIVFSCHVLEHFSRAEMVPLLTEWLRVLKPGGEFRIVVPNLSWALKQIAEDSDWFKDSSKDKHILNVLYGAQENPFDKHFNGFTPERLYKVLEDWSR</sequence>
<dbReference type="InterPro" id="IPR029063">
    <property type="entry name" value="SAM-dependent_MTases_sf"/>
</dbReference>
<dbReference type="Pfam" id="PF08241">
    <property type="entry name" value="Methyltransf_11"/>
    <property type="match status" value="1"/>
</dbReference>
<proteinExistence type="predicted"/>
<accession>A0A0F8Z8Y1</accession>
<dbReference type="Gene3D" id="3.40.50.150">
    <property type="entry name" value="Vaccinia Virus protein VP39"/>
    <property type="match status" value="1"/>
</dbReference>
<dbReference type="SUPFAM" id="SSF53335">
    <property type="entry name" value="S-adenosyl-L-methionine-dependent methyltransferases"/>
    <property type="match status" value="1"/>
</dbReference>
<dbReference type="AlphaFoldDB" id="A0A0F8Z8Y1"/>
<dbReference type="GO" id="GO:0008757">
    <property type="term" value="F:S-adenosylmethionine-dependent methyltransferase activity"/>
    <property type="evidence" value="ECO:0007669"/>
    <property type="project" value="InterPro"/>
</dbReference>
<evidence type="ECO:0000259" key="1">
    <source>
        <dbReference type="Pfam" id="PF08241"/>
    </source>
</evidence>
<organism evidence="2">
    <name type="scientific">marine sediment metagenome</name>
    <dbReference type="NCBI Taxonomy" id="412755"/>
    <lineage>
        <taxon>unclassified sequences</taxon>
        <taxon>metagenomes</taxon>
        <taxon>ecological metagenomes</taxon>
    </lineage>
</organism>
<comment type="caution">
    <text evidence="2">The sequence shown here is derived from an EMBL/GenBank/DDBJ whole genome shotgun (WGS) entry which is preliminary data.</text>
</comment>
<reference evidence="2" key="1">
    <citation type="journal article" date="2015" name="Nature">
        <title>Complex archaea that bridge the gap between prokaryotes and eukaryotes.</title>
        <authorList>
            <person name="Spang A."/>
            <person name="Saw J.H."/>
            <person name="Jorgensen S.L."/>
            <person name="Zaremba-Niedzwiedzka K."/>
            <person name="Martijn J."/>
            <person name="Lind A.E."/>
            <person name="van Eijk R."/>
            <person name="Schleper C."/>
            <person name="Guy L."/>
            <person name="Ettema T.J."/>
        </authorList>
    </citation>
    <scope>NUCLEOTIDE SEQUENCE</scope>
</reference>
<dbReference type="InterPro" id="IPR013216">
    <property type="entry name" value="Methyltransf_11"/>
</dbReference>
<dbReference type="CDD" id="cd02440">
    <property type="entry name" value="AdoMet_MTases"/>
    <property type="match status" value="1"/>
</dbReference>
<protein>
    <recommendedName>
        <fullName evidence="1">Methyltransferase type 11 domain-containing protein</fullName>
    </recommendedName>
</protein>
<gene>
    <name evidence="2" type="ORF">LCGC14_3000180</name>
</gene>